<dbReference type="EMBL" id="LSSL01002058">
    <property type="protein sequence ID" value="OLY81947.1"/>
    <property type="molecule type" value="Genomic_DNA"/>
</dbReference>
<organism evidence="2 3">
    <name type="scientific">Smittium mucronatum</name>
    <dbReference type="NCBI Taxonomy" id="133383"/>
    <lineage>
        <taxon>Eukaryota</taxon>
        <taxon>Fungi</taxon>
        <taxon>Fungi incertae sedis</taxon>
        <taxon>Zoopagomycota</taxon>
        <taxon>Kickxellomycotina</taxon>
        <taxon>Harpellomycetes</taxon>
        <taxon>Harpellales</taxon>
        <taxon>Legeriomycetaceae</taxon>
        <taxon>Smittium</taxon>
    </lineage>
</organism>
<evidence type="ECO:0000256" key="1">
    <source>
        <dbReference type="SAM" id="MobiDB-lite"/>
    </source>
</evidence>
<evidence type="ECO:0000313" key="3">
    <source>
        <dbReference type="Proteomes" id="UP000187455"/>
    </source>
</evidence>
<proteinExistence type="predicted"/>
<protein>
    <submittedName>
        <fullName evidence="2">Uncharacterized protein</fullName>
    </submittedName>
</protein>
<keyword evidence="3" id="KW-1185">Reference proteome</keyword>
<sequence length="81" mass="9311">MLLPYSAYPHFVHYSLTENTKFFYSPHGRNNRRESYRGLRQEFNEIPSKEDTRSSISGSPAKLNDSSKSLINSRASIEIDA</sequence>
<dbReference type="AlphaFoldDB" id="A0A1R0GYI6"/>
<feature type="compositionally biased region" description="Basic and acidic residues" evidence="1">
    <location>
        <begin position="43"/>
        <end position="53"/>
    </location>
</feature>
<name>A0A1R0GYI6_9FUNG</name>
<evidence type="ECO:0000313" key="2">
    <source>
        <dbReference type="EMBL" id="OLY81947.1"/>
    </source>
</evidence>
<feature type="compositionally biased region" description="Polar residues" evidence="1">
    <location>
        <begin position="54"/>
        <end position="75"/>
    </location>
</feature>
<reference evidence="2 3" key="1">
    <citation type="journal article" date="2016" name="Mol. Biol. Evol.">
        <title>Genome-Wide Survey of Gut Fungi (Harpellales) Reveals the First Horizontally Transferred Ubiquitin Gene from a Mosquito Host.</title>
        <authorList>
            <person name="Wang Y."/>
            <person name="White M.M."/>
            <person name="Kvist S."/>
            <person name="Moncalvo J.M."/>
        </authorList>
    </citation>
    <scope>NUCLEOTIDE SEQUENCE [LARGE SCALE GENOMIC DNA]</scope>
    <source>
        <strain evidence="2 3">ALG-7-W6</strain>
    </source>
</reference>
<comment type="caution">
    <text evidence="2">The sequence shown here is derived from an EMBL/GenBank/DDBJ whole genome shotgun (WGS) entry which is preliminary data.</text>
</comment>
<dbReference type="Proteomes" id="UP000187455">
    <property type="component" value="Unassembled WGS sequence"/>
</dbReference>
<feature type="region of interest" description="Disordered" evidence="1">
    <location>
        <begin position="43"/>
        <end position="81"/>
    </location>
</feature>
<accession>A0A1R0GYI6</accession>
<gene>
    <name evidence="2" type="ORF">AYI68_g3944</name>
</gene>